<comment type="caution">
    <text evidence="2">The sequence shown here is derived from an EMBL/GenBank/DDBJ whole genome shotgun (WGS) entry which is preliminary data.</text>
</comment>
<reference evidence="2" key="2">
    <citation type="submission" date="2013-06" db="EMBL/GenBank/DDBJ databases">
        <title>Draft genome sequence of Clostridium hylemonae (DSM 15053).</title>
        <authorList>
            <person name="Sudarsanam P."/>
            <person name="Ley R."/>
            <person name="Guruge J."/>
            <person name="Turnbaugh P.J."/>
            <person name="Mahowald M."/>
            <person name="Liep D."/>
            <person name="Gordon J."/>
        </authorList>
    </citation>
    <scope>NUCLEOTIDE SEQUENCE</scope>
    <source>
        <strain evidence="2">DSM 15053</strain>
    </source>
</reference>
<gene>
    <name evidence="2" type="ORF">CLOHYLEM_05571</name>
</gene>
<protein>
    <submittedName>
        <fullName evidence="2">Uncharacterized protein</fullName>
    </submittedName>
</protein>
<dbReference type="RefSeq" id="WP_006442914.1">
    <property type="nucleotide sequence ID" value="NZ_GG657759.1"/>
</dbReference>
<name>C0C0H5_9FIRM</name>
<dbReference type="HOGENOM" id="CLU_3042023_0_0_9"/>
<sequence length="54" mass="6104">MKDLSELKLDLTPEALRSLADRKSKNRTESTSDITIPFPEELLQKTGQEDKTKG</sequence>
<dbReference type="AlphaFoldDB" id="C0C0H5"/>
<accession>C0C0H5</accession>
<proteinExistence type="predicted"/>
<feature type="compositionally biased region" description="Basic and acidic residues" evidence="1">
    <location>
        <begin position="19"/>
        <end position="30"/>
    </location>
</feature>
<keyword evidence="3" id="KW-1185">Reference proteome</keyword>
<reference evidence="2" key="1">
    <citation type="submission" date="2009-02" db="EMBL/GenBank/DDBJ databases">
        <authorList>
            <person name="Fulton L."/>
            <person name="Clifton S."/>
            <person name="Fulton B."/>
            <person name="Xu J."/>
            <person name="Minx P."/>
            <person name="Pepin K.H."/>
            <person name="Johnson M."/>
            <person name="Bhonagiri V."/>
            <person name="Nash W.E."/>
            <person name="Mardis E.R."/>
            <person name="Wilson R.K."/>
        </authorList>
    </citation>
    <scope>NUCLEOTIDE SEQUENCE [LARGE SCALE GENOMIC DNA]</scope>
    <source>
        <strain evidence="2">DSM 15053</strain>
    </source>
</reference>
<evidence type="ECO:0000313" key="3">
    <source>
        <dbReference type="Proteomes" id="UP000004893"/>
    </source>
</evidence>
<dbReference type="Proteomes" id="UP000004893">
    <property type="component" value="Unassembled WGS sequence"/>
</dbReference>
<evidence type="ECO:0000256" key="1">
    <source>
        <dbReference type="SAM" id="MobiDB-lite"/>
    </source>
</evidence>
<dbReference type="EMBL" id="ABYI02000020">
    <property type="protein sequence ID" value="EEG74312.1"/>
    <property type="molecule type" value="Genomic_DNA"/>
</dbReference>
<dbReference type="STRING" id="553973.CLOHYLEM_05571"/>
<feature type="region of interest" description="Disordered" evidence="1">
    <location>
        <begin position="1"/>
        <end position="54"/>
    </location>
</feature>
<organism evidence="2 3">
    <name type="scientific">[Clostridium] hylemonae DSM 15053</name>
    <dbReference type="NCBI Taxonomy" id="553973"/>
    <lineage>
        <taxon>Bacteria</taxon>
        <taxon>Bacillati</taxon>
        <taxon>Bacillota</taxon>
        <taxon>Clostridia</taxon>
        <taxon>Lachnospirales</taxon>
        <taxon>Lachnospiraceae</taxon>
    </lineage>
</organism>
<evidence type="ECO:0000313" key="2">
    <source>
        <dbReference type="EMBL" id="EEG74312.1"/>
    </source>
</evidence>
<feature type="compositionally biased region" description="Basic and acidic residues" evidence="1">
    <location>
        <begin position="1"/>
        <end position="11"/>
    </location>
</feature>